<keyword evidence="2" id="KW-1185">Reference proteome</keyword>
<organism evidence="1 2">
    <name type="scientific">Tanacetum coccineum</name>
    <dbReference type="NCBI Taxonomy" id="301880"/>
    <lineage>
        <taxon>Eukaryota</taxon>
        <taxon>Viridiplantae</taxon>
        <taxon>Streptophyta</taxon>
        <taxon>Embryophyta</taxon>
        <taxon>Tracheophyta</taxon>
        <taxon>Spermatophyta</taxon>
        <taxon>Magnoliopsida</taxon>
        <taxon>eudicotyledons</taxon>
        <taxon>Gunneridae</taxon>
        <taxon>Pentapetalae</taxon>
        <taxon>asterids</taxon>
        <taxon>campanulids</taxon>
        <taxon>Asterales</taxon>
        <taxon>Asteraceae</taxon>
        <taxon>Asteroideae</taxon>
        <taxon>Anthemideae</taxon>
        <taxon>Anthemidinae</taxon>
        <taxon>Tanacetum</taxon>
    </lineage>
</organism>
<reference evidence="1" key="1">
    <citation type="journal article" date="2022" name="Int. J. Mol. Sci.">
        <title>Draft Genome of Tanacetum Coccineum: Genomic Comparison of Closely Related Tanacetum-Family Plants.</title>
        <authorList>
            <person name="Yamashiro T."/>
            <person name="Shiraishi A."/>
            <person name="Nakayama K."/>
            <person name="Satake H."/>
        </authorList>
    </citation>
    <scope>NUCLEOTIDE SEQUENCE</scope>
</reference>
<proteinExistence type="predicted"/>
<dbReference type="EMBL" id="BQNB010016173">
    <property type="protein sequence ID" value="GJT48673.1"/>
    <property type="molecule type" value="Genomic_DNA"/>
</dbReference>
<evidence type="ECO:0000313" key="2">
    <source>
        <dbReference type="Proteomes" id="UP001151760"/>
    </source>
</evidence>
<gene>
    <name evidence="1" type="ORF">Tco_0974830</name>
</gene>
<evidence type="ECO:0000313" key="1">
    <source>
        <dbReference type="EMBL" id="GJT48673.1"/>
    </source>
</evidence>
<sequence>MDVRPMMEVVKGAAFGILQVIQSFKEAHITVVDSKMAAANDKVFHIFVIKSQGLEQLTKEKLMLVFSKESSSSLNSLP</sequence>
<evidence type="ECO:0008006" key="3">
    <source>
        <dbReference type="Google" id="ProtNLM"/>
    </source>
</evidence>
<accession>A0ABQ5ECR3</accession>
<dbReference type="Proteomes" id="UP001151760">
    <property type="component" value="Unassembled WGS sequence"/>
</dbReference>
<comment type="caution">
    <text evidence="1">The sequence shown here is derived from an EMBL/GenBank/DDBJ whole genome shotgun (WGS) entry which is preliminary data.</text>
</comment>
<name>A0ABQ5ECR3_9ASTR</name>
<reference evidence="1" key="2">
    <citation type="submission" date="2022-01" db="EMBL/GenBank/DDBJ databases">
        <authorList>
            <person name="Yamashiro T."/>
            <person name="Shiraishi A."/>
            <person name="Satake H."/>
            <person name="Nakayama K."/>
        </authorList>
    </citation>
    <scope>NUCLEOTIDE SEQUENCE</scope>
</reference>
<protein>
    <recommendedName>
        <fullName evidence="3">ACT domain-containing protein</fullName>
    </recommendedName>
</protein>